<keyword evidence="3" id="KW-1185">Reference proteome</keyword>
<evidence type="ECO:0000313" key="3">
    <source>
        <dbReference type="Proteomes" id="UP000828390"/>
    </source>
</evidence>
<comment type="caution">
    <text evidence="2">The sequence shown here is derived from an EMBL/GenBank/DDBJ whole genome shotgun (WGS) entry which is preliminary data.</text>
</comment>
<feature type="compositionally biased region" description="Basic and acidic residues" evidence="1">
    <location>
        <begin position="52"/>
        <end position="66"/>
    </location>
</feature>
<sequence>MPLTVVNSFWSSGIYPIDSAVITSTHLKTGLTNSQKTESLPSKIAGQPTQKRQGDTKFDALSALRD</sequence>
<evidence type="ECO:0000256" key="1">
    <source>
        <dbReference type="SAM" id="MobiDB-lite"/>
    </source>
</evidence>
<evidence type="ECO:0000313" key="2">
    <source>
        <dbReference type="EMBL" id="KAH3883174.1"/>
    </source>
</evidence>
<reference evidence="2" key="1">
    <citation type="journal article" date="2019" name="bioRxiv">
        <title>The Genome of the Zebra Mussel, Dreissena polymorpha: A Resource for Invasive Species Research.</title>
        <authorList>
            <person name="McCartney M.A."/>
            <person name="Auch B."/>
            <person name="Kono T."/>
            <person name="Mallez S."/>
            <person name="Zhang Y."/>
            <person name="Obille A."/>
            <person name="Becker A."/>
            <person name="Abrahante J.E."/>
            <person name="Garbe J."/>
            <person name="Badalamenti J.P."/>
            <person name="Herman A."/>
            <person name="Mangelson H."/>
            <person name="Liachko I."/>
            <person name="Sullivan S."/>
            <person name="Sone E.D."/>
            <person name="Koren S."/>
            <person name="Silverstein K.A.T."/>
            <person name="Beckman K.B."/>
            <person name="Gohl D.M."/>
        </authorList>
    </citation>
    <scope>NUCLEOTIDE SEQUENCE</scope>
    <source>
        <strain evidence="2">Duluth1</strain>
        <tissue evidence="2">Whole animal</tissue>
    </source>
</reference>
<reference evidence="2" key="2">
    <citation type="submission" date="2020-11" db="EMBL/GenBank/DDBJ databases">
        <authorList>
            <person name="McCartney M.A."/>
            <person name="Auch B."/>
            <person name="Kono T."/>
            <person name="Mallez S."/>
            <person name="Becker A."/>
            <person name="Gohl D.M."/>
            <person name="Silverstein K.A.T."/>
            <person name="Koren S."/>
            <person name="Bechman K.B."/>
            <person name="Herman A."/>
            <person name="Abrahante J.E."/>
            <person name="Garbe J."/>
        </authorList>
    </citation>
    <scope>NUCLEOTIDE SEQUENCE</scope>
    <source>
        <strain evidence="2">Duluth1</strain>
        <tissue evidence="2">Whole animal</tissue>
    </source>
</reference>
<protein>
    <submittedName>
        <fullName evidence="2">Uncharacterized protein</fullName>
    </submittedName>
</protein>
<dbReference type="EMBL" id="JAIWYP010000001">
    <property type="protein sequence ID" value="KAH3883174.1"/>
    <property type="molecule type" value="Genomic_DNA"/>
</dbReference>
<name>A0A9D4MWR3_DREPO</name>
<dbReference type="AlphaFoldDB" id="A0A9D4MWR3"/>
<organism evidence="2 3">
    <name type="scientific">Dreissena polymorpha</name>
    <name type="common">Zebra mussel</name>
    <name type="synonym">Mytilus polymorpha</name>
    <dbReference type="NCBI Taxonomy" id="45954"/>
    <lineage>
        <taxon>Eukaryota</taxon>
        <taxon>Metazoa</taxon>
        <taxon>Spiralia</taxon>
        <taxon>Lophotrochozoa</taxon>
        <taxon>Mollusca</taxon>
        <taxon>Bivalvia</taxon>
        <taxon>Autobranchia</taxon>
        <taxon>Heteroconchia</taxon>
        <taxon>Euheterodonta</taxon>
        <taxon>Imparidentia</taxon>
        <taxon>Neoheterodontei</taxon>
        <taxon>Myida</taxon>
        <taxon>Dreissenoidea</taxon>
        <taxon>Dreissenidae</taxon>
        <taxon>Dreissena</taxon>
    </lineage>
</organism>
<accession>A0A9D4MWR3</accession>
<dbReference type="Proteomes" id="UP000828390">
    <property type="component" value="Unassembled WGS sequence"/>
</dbReference>
<gene>
    <name evidence="2" type="ORF">DPMN_007127</name>
</gene>
<proteinExistence type="predicted"/>
<feature type="region of interest" description="Disordered" evidence="1">
    <location>
        <begin position="32"/>
        <end position="66"/>
    </location>
</feature>